<evidence type="ECO:0000313" key="4">
    <source>
        <dbReference type="Proteomes" id="UP000192335"/>
    </source>
</evidence>
<proteinExistence type="predicted"/>
<feature type="region of interest" description="Disordered" evidence="1">
    <location>
        <begin position="81"/>
        <end position="102"/>
    </location>
</feature>
<dbReference type="AlphaFoldDB" id="A0A8E2LPY4"/>
<evidence type="ECO:0000256" key="1">
    <source>
        <dbReference type="SAM" id="MobiDB-lite"/>
    </source>
</evidence>
<feature type="domain" description="TNT" evidence="2">
    <location>
        <begin position="13"/>
        <end position="87"/>
    </location>
</feature>
<dbReference type="RefSeq" id="WP_082275461.1">
    <property type="nucleotide sequence ID" value="NZ_LWCM01000095.1"/>
</dbReference>
<evidence type="ECO:0000313" key="3">
    <source>
        <dbReference type="EMBL" id="ORC07565.1"/>
    </source>
</evidence>
<name>A0A8E2LPY4_9MYCO</name>
<sequence>MTDAGIFVDLDGEWGDRIGYADGAWQASVGTPYEARAIPHDSLHNPYFEYKVQAEKGLPPGWLIEYSLAAPWFGQPGGGPQYRIMAPQASAPTPKPSLQEAS</sequence>
<evidence type="ECO:0000259" key="2">
    <source>
        <dbReference type="Pfam" id="PF14021"/>
    </source>
</evidence>
<dbReference type="OrthoDB" id="4745173at2"/>
<dbReference type="Pfam" id="PF14021">
    <property type="entry name" value="TNT"/>
    <property type="match status" value="1"/>
</dbReference>
<protein>
    <recommendedName>
        <fullName evidence="2">TNT domain-containing protein</fullName>
    </recommendedName>
</protein>
<dbReference type="GO" id="GO:0050135">
    <property type="term" value="F:NADP+ nucleosidase activity"/>
    <property type="evidence" value="ECO:0007669"/>
    <property type="project" value="InterPro"/>
</dbReference>
<accession>A0A8E2LPY4</accession>
<dbReference type="InterPro" id="IPR025331">
    <property type="entry name" value="TNT"/>
</dbReference>
<reference evidence="3 4" key="1">
    <citation type="submission" date="2017-02" db="EMBL/GenBank/DDBJ databases">
        <title>Mycobacterium kansasii genomes.</title>
        <authorList>
            <person name="Borowka P."/>
            <person name="Strapagiel D."/>
            <person name="Marciniak B."/>
            <person name="Lach J."/>
            <person name="Bakula Z."/>
            <person name="Van Ingen J."/>
            <person name="Safianowska A."/>
            <person name="Brzostek A."/>
            <person name="Dziadek J."/>
            <person name="Jagielski T."/>
        </authorList>
    </citation>
    <scope>NUCLEOTIDE SEQUENCE [LARGE SCALE GENOMIC DNA]</scope>
    <source>
        <strain evidence="3 4">12MK</strain>
    </source>
</reference>
<comment type="caution">
    <text evidence="3">The sequence shown here is derived from an EMBL/GenBank/DDBJ whole genome shotgun (WGS) entry which is preliminary data.</text>
</comment>
<dbReference type="EMBL" id="MWQA01000001">
    <property type="protein sequence ID" value="ORC07565.1"/>
    <property type="molecule type" value="Genomic_DNA"/>
</dbReference>
<organism evidence="3 4">
    <name type="scientific">Mycobacterium persicum</name>
    <dbReference type="NCBI Taxonomy" id="1487726"/>
    <lineage>
        <taxon>Bacteria</taxon>
        <taxon>Bacillati</taxon>
        <taxon>Actinomycetota</taxon>
        <taxon>Actinomycetes</taxon>
        <taxon>Mycobacteriales</taxon>
        <taxon>Mycobacteriaceae</taxon>
        <taxon>Mycobacterium</taxon>
    </lineage>
</organism>
<dbReference type="Proteomes" id="UP000192335">
    <property type="component" value="Unassembled WGS sequence"/>
</dbReference>
<dbReference type="GeneID" id="300000257"/>
<gene>
    <name evidence="3" type="ORF">B4U45_14125</name>
</gene>